<dbReference type="GO" id="GO:0055085">
    <property type="term" value="P:transmembrane transport"/>
    <property type="evidence" value="ECO:0007669"/>
    <property type="project" value="InterPro"/>
</dbReference>
<keyword evidence="10" id="KW-1185">Reference proteome</keyword>
<name>A0A3A8A8X3_9HYPH</name>
<feature type="transmembrane region" description="Helical" evidence="7">
    <location>
        <begin position="159"/>
        <end position="183"/>
    </location>
</feature>
<dbReference type="PROSITE" id="PS50928">
    <property type="entry name" value="ABC_TM1"/>
    <property type="match status" value="1"/>
</dbReference>
<evidence type="ECO:0000256" key="5">
    <source>
        <dbReference type="ARBA" id="ARBA00022989"/>
    </source>
</evidence>
<keyword evidence="5 7" id="KW-1133">Transmembrane helix</keyword>
<keyword evidence="4 7" id="KW-0812">Transmembrane</keyword>
<evidence type="ECO:0000313" key="10">
    <source>
        <dbReference type="Proteomes" id="UP000246132"/>
    </source>
</evidence>
<dbReference type="Pfam" id="PF00528">
    <property type="entry name" value="BPD_transp_1"/>
    <property type="match status" value="1"/>
</dbReference>
<dbReference type="CDD" id="cd06261">
    <property type="entry name" value="TM_PBP2"/>
    <property type="match status" value="1"/>
</dbReference>
<feature type="domain" description="ABC transmembrane type-1" evidence="8">
    <location>
        <begin position="155"/>
        <end position="344"/>
    </location>
</feature>
<evidence type="ECO:0000256" key="2">
    <source>
        <dbReference type="ARBA" id="ARBA00022448"/>
    </source>
</evidence>
<dbReference type="PANTHER" id="PTHR43744">
    <property type="entry name" value="ABC TRANSPORTER PERMEASE PROTEIN MG189-RELATED-RELATED"/>
    <property type="match status" value="1"/>
</dbReference>
<comment type="subcellular location">
    <subcellularLocation>
        <location evidence="1 7">Cell membrane</location>
        <topology evidence="1 7">Multi-pass membrane protein</topology>
    </subcellularLocation>
</comment>
<evidence type="ECO:0000256" key="7">
    <source>
        <dbReference type="RuleBase" id="RU363032"/>
    </source>
</evidence>
<gene>
    <name evidence="9" type="ORF">DEM25_016575</name>
</gene>
<dbReference type="Proteomes" id="UP000246132">
    <property type="component" value="Unassembled WGS sequence"/>
</dbReference>
<dbReference type="InterPro" id="IPR000515">
    <property type="entry name" value="MetI-like"/>
</dbReference>
<feature type="transmembrane region" description="Helical" evidence="7">
    <location>
        <begin position="323"/>
        <end position="344"/>
    </location>
</feature>
<evidence type="ECO:0000313" key="9">
    <source>
        <dbReference type="EMBL" id="RKF05409.1"/>
    </source>
</evidence>
<protein>
    <submittedName>
        <fullName evidence="9">Carbohydrate ABC transporter permease</fullName>
    </submittedName>
</protein>
<dbReference type="EMBL" id="QFWV02000009">
    <property type="protein sequence ID" value="RKF05409.1"/>
    <property type="molecule type" value="Genomic_DNA"/>
</dbReference>
<sequence length="358" mass="40219">MTDVVARPTRTLGALLTATRGNGRLHWTDVFTYIYLALGVALMFGPVVWLVLSSFKTQAGLQEFPPTLLPLGQISVEVEGYDEPLPLFRVTMEDGTVEELAQVRRVGIMAQMVDPDNPGERIQVSINDREPIREMRVAWENYTKPLETFNFLTYLNNSVIVTAAATLITLLINSMAAYGLAIYEFRGRNTVMLFVIGTLMIPITIILVPTYLVVTQLGMVNTLWAVIIPGCATPTGVFLLRQYMLTIPRDLIEAARMDKASEWQIYWRIVLPLSLPAIAVLAIFSVMWRWNDFLWPLIVLNRSEVYTLQIGLNAFQGELNVQWHFVLAMTVVALIPVTVVFAFLQRFITTGIASSGMK</sequence>
<keyword evidence="6 7" id="KW-0472">Membrane</keyword>
<feature type="transmembrane region" description="Helical" evidence="7">
    <location>
        <begin position="223"/>
        <end position="244"/>
    </location>
</feature>
<feature type="transmembrane region" description="Helical" evidence="7">
    <location>
        <begin position="30"/>
        <end position="52"/>
    </location>
</feature>
<proteinExistence type="inferred from homology"/>
<dbReference type="Gene3D" id="1.10.3720.10">
    <property type="entry name" value="MetI-like"/>
    <property type="match status" value="1"/>
</dbReference>
<comment type="caution">
    <text evidence="9">The sequence shown here is derived from an EMBL/GenBank/DDBJ whole genome shotgun (WGS) entry which is preliminary data.</text>
</comment>
<evidence type="ECO:0000256" key="4">
    <source>
        <dbReference type="ARBA" id="ARBA00022692"/>
    </source>
</evidence>
<evidence type="ECO:0000259" key="8">
    <source>
        <dbReference type="PROSITE" id="PS50928"/>
    </source>
</evidence>
<reference evidence="9 10" key="1">
    <citation type="journal article" date="2018" name="Int. J. Syst. Bacteriol.">
        <title>Oceaniradius stylonemae gen. nov., sp. nov., isolated from a red alga, Stylonema cornu-cervi.</title>
        <authorList>
            <person name="Jeong S."/>
        </authorList>
    </citation>
    <scope>NUCLEOTIDE SEQUENCE [LARGE SCALE GENOMIC DNA]</scope>
    <source>
        <strain evidence="9 10">StC1</strain>
    </source>
</reference>
<evidence type="ECO:0000256" key="3">
    <source>
        <dbReference type="ARBA" id="ARBA00022475"/>
    </source>
</evidence>
<accession>A0A3A8A8X3</accession>
<dbReference type="InterPro" id="IPR035906">
    <property type="entry name" value="MetI-like_sf"/>
</dbReference>
<evidence type="ECO:0000256" key="6">
    <source>
        <dbReference type="ARBA" id="ARBA00023136"/>
    </source>
</evidence>
<feature type="transmembrane region" description="Helical" evidence="7">
    <location>
        <begin position="265"/>
        <end position="288"/>
    </location>
</feature>
<dbReference type="PANTHER" id="PTHR43744:SF12">
    <property type="entry name" value="ABC TRANSPORTER PERMEASE PROTEIN MG189-RELATED"/>
    <property type="match status" value="1"/>
</dbReference>
<dbReference type="RefSeq" id="WP_109768421.1">
    <property type="nucleotide sequence ID" value="NZ_QFWV02000009.1"/>
</dbReference>
<keyword evidence="2 7" id="KW-0813">Transport</keyword>
<dbReference type="SUPFAM" id="SSF161098">
    <property type="entry name" value="MetI-like"/>
    <property type="match status" value="1"/>
</dbReference>
<keyword evidence="3" id="KW-1003">Cell membrane</keyword>
<organism evidence="9 10">
    <name type="scientific">Oceaniradius stylonematis</name>
    <dbReference type="NCBI Taxonomy" id="2184161"/>
    <lineage>
        <taxon>Bacteria</taxon>
        <taxon>Pseudomonadati</taxon>
        <taxon>Pseudomonadota</taxon>
        <taxon>Alphaproteobacteria</taxon>
        <taxon>Hyphomicrobiales</taxon>
        <taxon>Ahrensiaceae</taxon>
        <taxon>Oceaniradius</taxon>
    </lineage>
</organism>
<dbReference type="GO" id="GO:0005886">
    <property type="term" value="C:plasma membrane"/>
    <property type="evidence" value="ECO:0007669"/>
    <property type="project" value="UniProtKB-SubCell"/>
</dbReference>
<dbReference type="AlphaFoldDB" id="A0A3A8A8X3"/>
<comment type="similarity">
    <text evidence="7">Belongs to the binding-protein-dependent transport system permease family.</text>
</comment>
<evidence type="ECO:0000256" key="1">
    <source>
        <dbReference type="ARBA" id="ARBA00004651"/>
    </source>
</evidence>
<feature type="transmembrane region" description="Helical" evidence="7">
    <location>
        <begin position="190"/>
        <end position="211"/>
    </location>
</feature>
<dbReference type="OrthoDB" id="9815445at2"/>